<keyword evidence="3" id="KW-0472">Membrane</keyword>
<keyword evidence="7" id="KW-1185">Reference proteome</keyword>
<feature type="domain" description="CusB-like beta-barrel" evidence="5">
    <location>
        <begin position="215"/>
        <end position="285"/>
    </location>
</feature>
<feature type="domain" description="Multidrug resistance protein MdtA-like barrel-sandwich hybrid" evidence="4">
    <location>
        <begin position="87"/>
        <end position="206"/>
    </location>
</feature>
<dbReference type="Proteomes" id="UP001597059">
    <property type="component" value="Unassembled WGS sequence"/>
</dbReference>
<comment type="caution">
    <text evidence="6">The sequence shown here is derived from an EMBL/GenBank/DDBJ whole genome shotgun (WGS) entry which is preliminary data.</text>
</comment>
<evidence type="ECO:0000256" key="2">
    <source>
        <dbReference type="SAM" id="Coils"/>
    </source>
</evidence>
<evidence type="ECO:0000313" key="7">
    <source>
        <dbReference type="Proteomes" id="UP001597059"/>
    </source>
</evidence>
<dbReference type="NCBIfam" id="TIGR01730">
    <property type="entry name" value="RND_mfp"/>
    <property type="match status" value="1"/>
</dbReference>
<accession>A0ABW4B0H9</accession>
<reference evidence="7" key="1">
    <citation type="journal article" date="2019" name="Int. J. Syst. Evol. Microbiol.">
        <title>The Global Catalogue of Microorganisms (GCM) 10K type strain sequencing project: providing services to taxonomists for standard genome sequencing and annotation.</title>
        <authorList>
            <consortium name="The Broad Institute Genomics Platform"/>
            <consortium name="The Broad Institute Genome Sequencing Center for Infectious Disease"/>
            <person name="Wu L."/>
            <person name="Ma J."/>
        </authorList>
    </citation>
    <scope>NUCLEOTIDE SEQUENCE [LARGE SCALE GENOMIC DNA]</scope>
    <source>
        <strain evidence="7">JCM 30774</strain>
    </source>
</reference>
<sequence>MRLKNKVGPITAIAITGITVIWMYAGGNGITTAQADVASPPSNSGMENSEAPKITSVQAQTLTAEFITNTLNLSGQTAFNTSLTLINQLQGQVTKVNASKGDYVKKGDIILEIDHRTLDAQILQARAVIKQRTLELDGVKRLSGQQLTSQVSVAEAEAALSTAKANLAAIEVDLEHAQIRAPFSGILNNFSIKTGQQVSVGDDLGTLLDVSPLVVEVNVPQIYLGQVPVGTFARVTLDNGETVESVVRYSSAQADAATRTLPVELEVQNEDYSIPAGISAHISFELSETKAHSLSPALLSVDDQGDMSVKTLNVDNQVVENKVTIIRSDRDKVWVTGLPNNVNVITVGQGFVSVGDTVEAHYQR</sequence>
<dbReference type="Gene3D" id="1.10.287.470">
    <property type="entry name" value="Helix hairpin bin"/>
    <property type="match status" value="1"/>
</dbReference>
<organism evidence="6 7">
    <name type="scientific">Rhodanobacter aciditrophus</name>
    <dbReference type="NCBI Taxonomy" id="1623218"/>
    <lineage>
        <taxon>Bacteria</taxon>
        <taxon>Pseudomonadati</taxon>
        <taxon>Pseudomonadota</taxon>
        <taxon>Gammaproteobacteria</taxon>
        <taxon>Lysobacterales</taxon>
        <taxon>Rhodanobacteraceae</taxon>
        <taxon>Rhodanobacter</taxon>
    </lineage>
</organism>
<name>A0ABW4B0H9_9GAMM</name>
<evidence type="ECO:0000259" key="4">
    <source>
        <dbReference type="Pfam" id="PF25917"/>
    </source>
</evidence>
<dbReference type="Pfam" id="PF25954">
    <property type="entry name" value="Beta-barrel_RND_2"/>
    <property type="match status" value="1"/>
</dbReference>
<feature type="coiled-coil region" evidence="2">
    <location>
        <begin position="153"/>
        <end position="180"/>
    </location>
</feature>
<proteinExistence type="inferred from homology"/>
<evidence type="ECO:0000313" key="6">
    <source>
        <dbReference type="EMBL" id="MFD1383720.1"/>
    </source>
</evidence>
<keyword evidence="2" id="KW-0175">Coiled coil</keyword>
<dbReference type="PANTHER" id="PTHR30469">
    <property type="entry name" value="MULTIDRUG RESISTANCE PROTEIN MDTA"/>
    <property type="match status" value="1"/>
</dbReference>
<dbReference type="InterPro" id="IPR006143">
    <property type="entry name" value="RND_pump_MFP"/>
</dbReference>
<evidence type="ECO:0000256" key="3">
    <source>
        <dbReference type="SAM" id="Phobius"/>
    </source>
</evidence>
<evidence type="ECO:0000259" key="5">
    <source>
        <dbReference type="Pfam" id="PF25954"/>
    </source>
</evidence>
<dbReference type="Gene3D" id="2.40.30.170">
    <property type="match status" value="1"/>
</dbReference>
<dbReference type="SUPFAM" id="SSF111369">
    <property type="entry name" value="HlyD-like secretion proteins"/>
    <property type="match status" value="1"/>
</dbReference>
<dbReference type="PANTHER" id="PTHR30469:SF29">
    <property type="entry name" value="BLR2860 PROTEIN"/>
    <property type="match status" value="1"/>
</dbReference>
<keyword evidence="3" id="KW-0812">Transmembrane</keyword>
<comment type="similarity">
    <text evidence="1">Belongs to the membrane fusion protein (MFP) (TC 8.A.1) family.</text>
</comment>
<dbReference type="Pfam" id="PF25917">
    <property type="entry name" value="BSH_RND"/>
    <property type="match status" value="1"/>
</dbReference>
<evidence type="ECO:0000256" key="1">
    <source>
        <dbReference type="ARBA" id="ARBA00009477"/>
    </source>
</evidence>
<dbReference type="EMBL" id="JBHTMN010000011">
    <property type="protein sequence ID" value="MFD1383720.1"/>
    <property type="molecule type" value="Genomic_DNA"/>
</dbReference>
<keyword evidence="3" id="KW-1133">Transmembrane helix</keyword>
<gene>
    <name evidence="6" type="ORF">ACFQ45_10095</name>
</gene>
<dbReference type="InterPro" id="IPR058792">
    <property type="entry name" value="Beta-barrel_RND_2"/>
</dbReference>
<dbReference type="RefSeq" id="WP_377367255.1">
    <property type="nucleotide sequence ID" value="NZ_JBHTMN010000011.1"/>
</dbReference>
<dbReference type="Gene3D" id="2.40.50.100">
    <property type="match status" value="1"/>
</dbReference>
<protein>
    <submittedName>
        <fullName evidence="6">Efflux RND transporter periplasmic adaptor subunit</fullName>
    </submittedName>
</protein>
<dbReference type="InterPro" id="IPR058625">
    <property type="entry name" value="MdtA-like_BSH"/>
</dbReference>
<feature type="transmembrane region" description="Helical" evidence="3">
    <location>
        <begin position="7"/>
        <end position="25"/>
    </location>
</feature>